<proteinExistence type="predicted"/>
<dbReference type="EMBL" id="SSTG01000017">
    <property type="protein sequence ID" value="THG54491.1"/>
    <property type="molecule type" value="Genomic_DNA"/>
</dbReference>
<gene>
    <name evidence="1" type="ORF">E5990_02700</name>
</gene>
<reference evidence="1" key="1">
    <citation type="submission" date="2019-04" db="EMBL/GenBank/DDBJ databases">
        <title>Microbes associate with the intestines of laboratory mice.</title>
        <authorList>
            <person name="Navarre W."/>
            <person name="Wong E."/>
            <person name="Huang K.C."/>
            <person name="Tropini C."/>
            <person name="Ng K."/>
            <person name="Yu B."/>
        </authorList>
    </citation>
    <scope>NUCLEOTIDE SEQUENCE</scope>
    <source>
        <strain evidence="1">NM86_A22</strain>
    </source>
</reference>
<organism evidence="1 2">
    <name type="scientific">Muribaculum caecicola</name>
    <dbReference type="NCBI Taxonomy" id="3038144"/>
    <lineage>
        <taxon>Bacteria</taxon>
        <taxon>Pseudomonadati</taxon>
        <taxon>Bacteroidota</taxon>
        <taxon>Bacteroidia</taxon>
        <taxon>Bacteroidales</taxon>
        <taxon>Muribaculaceae</taxon>
        <taxon>Muribaculum</taxon>
    </lineage>
</organism>
<sequence length="197" mass="23464">MAQGIDSVGFNNKYEQRIIQFDKFWQKLCPDQFTLQFAGGIGMLSLGVGWDYGKSNQWETHLLVGYLPKRYKYHHYTTLTLRQIYIPWKLRFGHVWQIRPFFVDLSVNSILHNDFWMTEPDRYPHGYYGFSSRMRFHLGIGQRFTVHIPRNKRIFSRAVSFYYEISTCDLYVRQKVLNRAIPFKDIISLGLGVIYTI</sequence>
<comment type="caution">
    <text evidence="1">The sequence shown here is derived from an EMBL/GenBank/DDBJ whole genome shotgun (WGS) entry which is preliminary data.</text>
</comment>
<protein>
    <submittedName>
        <fullName evidence="1">Uncharacterized protein</fullName>
    </submittedName>
</protein>
<keyword evidence="2" id="KW-1185">Reference proteome</keyword>
<name>A0AC61S7U7_9BACT</name>
<evidence type="ECO:0000313" key="1">
    <source>
        <dbReference type="EMBL" id="THG54491.1"/>
    </source>
</evidence>
<evidence type="ECO:0000313" key="2">
    <source>
        <dbReference type="Proteomes" id="UP000305401"/>
    </source>
</evidence>
<accession>A0AC61S7U7</accession>
<dbReference type="Proteomes" id="UP000305401">
    <property type="component" value="Unassembled WGS sequence"/>
</dbReference>